<dbReference type="InterPro" id="IPR015168">
    <property type="entry name" value="SsuA/THI5"/>
</dbReference>
<gene>
    <name evidence="2" type="ORF">NCTC12993_02453</name>
</gene>
<dbReference type="EMBL" id="CAADJD010000018">
    <property type="protein sequence ID" value="VFS63071.1"/>
    <property type="molecule type" value="Genomic_DNA"/>
</dbReference>
<dbReference type="Gene3D" id="3.40.190.10">
    <property type="entry name" value="Periplasmic binding protein-like II"/>
    <property type="match status" value="2"/>
</dbReference>
<dbReference type="AlphaFoldDB" id="A0A485AR92"/>
<keyword evidence="3" id="KW-1185">Reference proteome</keyword>
<dbReference type="Pfam" id="PF09084">
    <property type="entry name" value="NMT1"/>
    <property type="match status" value="1"/>
</dbReference>
<reference evidence="2 3" key="1">
    <citation type="submission" date="2019-03" db="EMBL/GenBank/DDBJ databases">
        <authorList>
            <consortium name="Pathogen Informatics"/>
        </authorList>
    </citation>
    <scope>NUCLEOTIDE SEQUENCE [LARGE SCALE GENOMIC DNA]</scope>
    <source>
        <strain evidence="2 3">NCTC12993</strain>
    </source>
</reference>
<protein>
    <submittedName>
        <fullName evidence="2">Alkanesulfonate transporter substrate-binding subunit</fullName>
    </submittedName>
</protein>
<evidence type="ECO:0000313" key="2">
    <source>
        <dbReference type="EMBL" id="VFS63071.1"/>
    </source>
</evidence>
<dbReference type="Proteomes" id="UP000401081">
    <property type="component" value="Unassembled WGS sequence"/>
</dbReference>
<evidence type="ECO:0000313" key="3">
    <source>
        <dbReference type="Proteomes" id="UP000401081"/>
    </source>
</evidence>
<name>A0A485AR92_KLUCR</name>
<accession>A0A485AR92</accession>
<feature type="domain" description="SsuA/THI5-like" evidence="1">
    <location>
        <begin position="15"/>
        <end position="110"/>
    </location>
</feature>
<evidence type="ECO:0000259" key="1">
    <source>
        <dbReference type="Pfam" id="PF09084"/>
    </source>
</evidence>
<organism evidence="2 3">
    <name type="scientific">Kluyvera cryocrescens</name>
    <name type="common">Kluyvera citrophila</name>
    <dbReference type="NCBI Taxonomy" id="580"/>
    <lineage>
        <taxon>Bacteria</taxon>
        <taxon>Pseudomonadati</taxon>
        <taxon>Pseudomonadota</taxon>
        <taxon>Gammaproteobacteria</taxon>
        <taxon>Enterobacterales</taxon>
        <taxon>Enterobacteriaceae</taxon>
        <taxon>Kluyvera</taxon>
    </lineage>
</organism>
<proteinExistence type="predicted"/>
<sequence>MRYMASYGGISAHELAEALGYFQGTGVAIKNAGYASGGPESLFALASNSIDIGSAATPAVINSIANGNDFVAAYPTNGINETTKSIFYVKEDSPIKSIKDLVGKSVAVNTLGGASGLHPA</sequence>
<dbReference type="SUPFAM" id="SSF53850">
    <property type="entry name" value="Periplasmic binding protein-like II"/>
    <property type="match status" value="1"/>
</dbReference>